<evidence type="ECO:0000256" key="1">
    <source>
        <dbReference type="ARBA" id="ARBA00022801"/>
    </source>
</evidence>
<evidence type="ECO:0000259" key="2">
    <source>
        <dbReference type="SMART" id="SM00065"/>
    </source>
</evidence>
<feature type="domain" description="GAF" evidence="2">
    <location>
        <begin position="22"/>
        <end position="167"/>
    </location>
</feature>
<dbReference type="SUPFAM" id="SSF55781">
    <property type="entry name" value="GAF domain-like"/>
    <property type="match status" value="1"/>
</dbReference>
<dbReference type="PANTHER" id="PTHR43156:SF2">
    <property type="entry name" value="STAGE II SPORULATION PROTEIN E"/>
    <property type="match status" value="1"/>
</dbReference>
<dbReference type="AlphaFoldDB" id="A0A3L8PU53"/>
<dbReference type="Pfam" id="PF01590">
    <property type="entry name" value="GAF"/>
    <property type="match status" value="1"/>
</dbReference>
<dbReference type="EMBL" id="RDBF01000001">
    <property type="protein sequence ID" value="RLV57562.1"/>
    <property type="molecule type" value="Genomic_DNA"/>
</dbReference>
<proteinExistence type="predicted"/>
<dbReference type="InterPro" id="IPR001932">
    <property type="entry name" value="PPM-type_phosphatase-like_dom"/>
</dbReference>
<comment type="caution">
    <text evidence="4">The sequence shown here is derived from an EMBL/GenBank/DDBJ whole genome shotgun (WGS) entry which is preliminary data.</text>
</comment>
<sequence length="402" mass="43254">MKPSRAGTATPGAHAASARADPVDPDILAILHEARRRLRTQTASLLFVSENGTVLEPYASVGLRHTLRAASRVPVGQGFAGRIALSRQPLSLSQVTRENVINPLLRTSGVQSLLGVPVLTPSRLLGVLHVGTFEGHEFSDDDVATLFEFAQQVAAIAEPAGVHRAHDAALILQRSLLPTTPREIGGLETAARYVPAEGDLGGDWYDVFSLPGGSIGFVMGDVVGHGLPAAVIMGRLRSALRAYALDYDRPAQVLERLDRKIRHFEDGAFATVVYAVIHPPFDTITFSSAGHWPPLLAAPGESPREIPLENDPMLGIGDFERNETAVELPAGSSLCFYTDGLVERPMDAQDPYSRSTDQQLDIVRAHFSAADDPETACSRLVANTVGDEFVEDDIALLIVRRP</sequence>
<keyword evidence="1" id="KW-0378">Hydrolase</keyword>
<dbReference type="InterPro" id="IPR029016">
    <property type="entry name" value="GAF-like_dom_sf"/>
</dbReference>
<dbReference type="Gene3D" id="3.30.450.40">
    <property type="match status" value="1"/>
</dbReference>
<accession>A0A3L8PU53</accession>
<dbReference type="InterPro" id="IPR052016">
    <property type="entry name" value="Bact_Sigma-Reg"/>
</dbReference>
<gene>
    <name evidence="4" type="ORF">D9V41_02750</name>
</gene>
<dbReference type="PANTHER" id="PTHR43156">
    <property type="entry name" value="STAGE II SPORULATION PROTEIN E-RELATED"/>
    <property type="match status" value="1"/>
</dbReference>
<reference evidence="4 5" key="1">
    <citation type="submission" date="2018-10" db="EMBL/GenBank/DDBJ databases">
        <title>Aeromicrobium sp. 9W16Y-2 whole genome shotgun sequence.</title>
        <authorList>
            <person name="Li F."/>
        </authorList>
    </citation>
    <scope>NUCLEOTIDE SEQUENCE [LARGE SCALE GENOMIC DNA]</scope>
    <source>
        <strain evidence="4 5">9W16Y-2</strain>
    </source>
</reference>
<dbReference type="OrthoDB" id="118142at2"/>
<dbReference type="Gene3D" id="3.60.40.10">
    <property type="entry name" value="PPM-type phosphatase domain"/>
    <property type="match status" value="1"/>
</dbReference>
<dbReference type="SUPFAM" id="SSF81606">
    <property type="entry name" value="PP2C-like"/>
    <property type="match status" value="1"/>
</dbReference>
<dbReference type="Proteomes" id="UP000282515">
    <property type="component" value="Unassembled WGS sequence"/>
</dbReference>
<feature type="domain" description="PPM-type phosphatase" evidence="3">
    <location>
        <begin position="184"/>
        <end position="401"/>
    </location>
</feature>
<dbReference type="GO" id="GO:0016791">
    <property type="term" value="F:phosphatase activity"/>
    <property type="evidence" value="ECO:0007669"/>
    <property type="project" value="TreeGrafter"/>
</dbReference>
<dbReference type="InterPro" id="IPR003018">
    <property type="entry name" value="GAF"/>
</dbReference>
<protein>
    <submittedName>
        <fullName evidence="4">GAF domain-containing protein</fullName>
    </submittedName>
</protein>
<evidence type="ECO:0000313" key="5">
    <source>
        <dbReference type="Proteomes" id="UP000282515"/>
    </source>
</evidence>
<dbReference type="Pfam" id="PF07228">
    <property type="entry name" value="SpoIIE"/>
    <property type="match status" value="1"/>
</dbReference>
<dbReference type="SMART" id="SM00065">
    <property type="entry name" value="GAF"/>
    <property type="match status" value="1"/>
</dbReference>
<dbReference type="InterPro" id="IPR036457">
    <property type="entry name" value="PPM-type-like_dom_sf"/>
</dbReference>
<keyword evidence="5" id="KW-1185">Reference proteome</keyword>
<evidence type="ECO:0000259" key="3">
    <source>
        <dbReference type="SMART" id="SM00331"/>
    </source>
</evidence>
<organism evidence="4 5">
    <name type="scientific">Aeromicrobium phragmitis</name>
    <dbReference type="NCBI Taxonomy" id="2478914"/>
    <lineage>
        <taxon>Bacteria</taxon>
        <taxon>Bacillati</taxon>
        <taxon>Actinomycetota</taxon>
        <taxon>Actinomycetes</taxon>
        <taxon>Propionibacteriales</taxon>
        <taxon>Nocardioidaceae</taxon>
        <taxon>Aeromicrobium</taxon>
    </lineage>
</organism>
<evidence type="ECO:0000313" key="4">
    <source>
        <dbReference type="EMBL" id="RLV57562.1"/>
    </source>
</evidence>
<dbReference type="RefSeq" id="WP_121792968.1">
    <property type="nucleotide sequence ID" value="NZ_RDBF01000001.1"/>
</dbReference>
<name>A0A3L8PU53_9ACTN</name>
<dbReference type="SMART" id="SM00331">
    <property type="entry name" value="PP2C_SIG"/>
    <property type="match status" value="1"/>
</dbReference>